<dbReference type="EMBL" id="CP110433">
    <property type="protein sequence ID" value="WAQ91085.1"/>
    <property type="molecule type" value="Genomic_DNA"/>
</dbReference>
<reference evidence="3" key="1">
    <citation type="submission" date="2022-10" db="EMBL/GenBank/DDBJ databases">
        <title>Puccinia triticina Genome sequencing and assembly.</title>
        <authorList>
            <person name="Li C."/>
        </authorList>
    </citation>
    <scope>NUCLEOTIDE SEQUENCE</scope>
    <source>
        <strain evidence="3">Pt15</strain>
    </source>
</reference>
<protein>
    <submittedName>
        <fullName evidence="3">Uncharacterized protein</fullName>
    </submittedName>
</protein>
<keyword evidence="2" id="KW-0472">Membrane</keyword>
<evidence type="ECO:0000313" key="4">
    <source>
        <dbReference type="Proteomes" id="UP001164743"/>
    </source>
</evidence>
<evidence type="ECO:0000256" key="2">
    <source>
        <dbReference type="SAM" id="Phobius"/>
    </source>
</evidence>
<feature type="transmembrane region" description="Helical" evidence="2">
    <location>
        <begin position="93"/>
        <end position="116"/>
    </location>
</feature>
<feature type="region of interest" description="Disordered" evidence="1">
    <location>
        <begin position="1"/>
        <end position="28"/>
    </location>
</feature>
<organism evidence="3 4">
    <name type="scientific">Puccinia triticina</name>
    <dbReference type="NCBI Taxonomy" id="208348"/>
    <lineage>
        <taxon>Eukaryota</taxon>
        <taxon>Fungi</taxon>
        <taxon>Dikarya</taxon>
        <taxon>Basidiomycota</taxon>
        <taxon>Pucciniomycotina</taxon>
        <taxon>Pucciniomycetes</taxon>
        <taxon>Pucciniales</taxon>
        <taxon>Pucciniaceae</taxon>
        <taxon>Puccinia</taxon>
    </lineage>
</organism>
<gene>
    <name evidence="3" type="ORF">PtA15_13A486</name>
</gene>
<feature type="compositionally biased region" description="Basic and acidic residues" evidence="1">
    <location>
        <begin position="1"/>
        <end position="13"/>
    </location>
</feature>
<feature type="compositionally biased region" description="Low complexity" evidence="1">
    <location>
        <begin position="17"/>
        <end position="28"/>
    </location>
</feature>
<dbReference type="RefSeq" id="XP_053026640.1">
    <property type="nucleotide sequence ID" value="XM_053162688.1"/>
</dbReference>
<keyword evidence="2" id="KW-1133">Transmembrane helix</keyword>
<dbReference type="Proteomes" id="UP001164743">
    <property type="component" value="Chromosome 13A"/>
</dbReference>
<sequence>MIIESRKFVHQTDDGQPEQNHGQQEQQHNLRGLHHCQPGPNLYTVGYFFIGFLITISSSILNAFGNNLQKLDLNKQSKLATSLHLQKSRFRPIWLLELFLYGLSQVMGSILALQYMQSDR</sequence>
<evidence type="ECO:0000256" key="1">
    <source>
        <dbReference type="SAM" id="MobiDB-lite"/>
    </source>
</evidence>
<keyword evidence="2" id="KW-0812">Transmembrane</keyword>
<keyword evidence="4" id="KW-1185">Reference proteome</keyword>
<dbReference type="GeneID" id="77803583"/>
<proteinExistence type="predicted"/>
<feature type="transmembrane region" description="Helical" evidence="2">
    <location>
        <begin position="45"/>
        <end position="65"/>
    </location>
</feature>
<evidence type="ECO:0000313" key="3">
    <source>
        <dbReference type="EMBL" id="WAQ91085.1"/>
    </source>
</evidence>
<accession>A0ABY7D525</accession>
<name>A0ABY7D525_9BASI</name>